<dbReference type="InterPro" id="IPR048342">
    <property type="entry name" value="DUF1285_C"/>
</dbReference>
<dbReference type="InterPro" id="IPR023361">
    <property type="entry name" value="DUF1285_beta_roll_sf"/>
</dbReference>
<dbReference type="EMBL" id="UINC01016248">
    <property type="protein sequence ID" value="SVA67799.1"/>
    <property type="molecule type" value="Genomic_DNA"/>
</dbReference>
<evidence type="ECO:0000313" key="3">
    <source>
        <dbReference type="EMBL" id="SVA67799.1"/>
    </source>
</evidence>
<name>A0A381XSP9_9ZZZZ</name>
<dbReference type="Pfam" id="PF21028">
    <property type="entry name" value="DUF1285_C"/>
    <property type="match status" value="1"/>
</dbReference>
<accession>A0A381XSP9</accession>
<evidence type="ECO:0000259" key="1">
    <source>
        <dbReference type="Pfam" id="PF06938"/>
    </source>
</evidence>
<dbReference type="Gene3D" id="2.30.270.10">
    <property type="entry name" value="duf1285 protein"/>
    <property type="match status" value="1"/>
</dbReference>
<dbReference type="AlphaFoldDB" id="A0A381XSP9"/>
<dbReference type="InterPro" id="IPR010707">
    <property type="entry name" value="DUF1285"/>
</dbReference>
<gene>
    <name evidence="3" type="ORF">METZ01_LOCUS120653</name>
</gene>
<evidence type="ECO:0000259" key="2">
    <source>
        <dbReference type="Pfam" id="PF21028"/>
    </source>
</evidence>
<sequence length="182" mass="20850">MQDLPYSLMTELEKVTGKDPPPVHLWHPENEKDIDLEILPDGTWNYMGTPILRRRLIHLFASVLRKENDAYFLVTPVEKCRIRVADTPFQVVLMDVDRLGQGQDLIVTTDMAEKVRIDAEHPLRIVHQGEETIPYVLIRNGMEGRMNRNVYYQLAELIVDNDGDLGVWSGGEFFALAISESC</sequence>
<proteinExistence type="predicted"/>
<dbReference type="Gene3D" id="3.10.540.10">
    <property type="entry name" value="duf1285 like domain"/>
    <property type="match status" value="1"/>
</dbReference>
<feature type="domain" description="DUF1285" evidence="1">
    <location>
        <begin position="21"/>
        <end position="86"/>
    </location>
</feature>
<reference evidence="3" key="1">
    <citation type="submission" date="2018-05" db="EMBL/GenBank/DDBJ databases">
        <authorList>
            <person name="Lanie J.A."/>
            <person name="Ng W.-L."/>
            <person name="Kazmierczak K.M."/>
            <person name="Andrzejewski T.M."/>
            <person name="Davidsen T.M."/>
            <person name="Wayne K.J."/>
            <person name="Tettelin H."/>
            <person name="Glass J.I."/>
            <person name="Rusch D."/>
            <person name="Podicherti R."/>
            <person name="Tsui H.-C.T."/>
            <person name="Winkler M.E."/>
        </authorList>
    </citation>
    <scope>NUCLEOTIDE SEQUENCE</scope>
</reference>
<protein>
    <recommendedName>
        <fullName evidence="4">Proteophosphoglycan</fullName>
    </recommendedName>
</protein>
<feature type="domain" description="DUF1285" evidence="2">
    <location>
        <begin position="88"/>
        <end position="176"/>
    </location>
</feature>
<evidence type="ECO:0008006" key="4">
    <source>
        <dbReference type="Google" id="ProtNLM"/>
    </source>
</evidence>
<dbReference type="PIRSF" id="PIRSF029557">
    <property type="entry name" value="UCP029557"/>
    <property type="match status" value="1"/>
</dbReference>
<dbReference type="InterPro" id="IPR048341">
    <property type="entry name" value="DUF1285_N"/>
</dbReference>
<dbReference type="Pfam" id="PF06938">
    <property type="entry name" value="DUF1285_N"/>
    <property type="match status" value="1"/>
</dbReference>
<organism evidence="3">
    <name type="scientific">marine metagenome</name>
    <dbReference type="NCBI Taxonomy" id="408172"/>
    <lineage>
        <taxon>unclassified sequences</taxon>
        <taxon>metagenomes</taxon>
        <taxon>ecological metagenomes</taxon>
    </lineage>
</organism>